<evidence type="ECO:0000256" key="3">
    <source>
        <dbReference type="ARBA" id="ARBA00012154"/>
    </source>
</evidence>
<dbReference type="Pfam" id="PF01202">
    <property type="entry name" value="SKI"/>
    <property type="match status" value="1"/>
</dbReference>
<comment type="pathway">
    <text evidence="1 11">Metabolic intermediate biosynthesis; chorismate biosynthesis; chorismate from D-erythrose 4-phosphate and phosphoenolpyruvate: step 5/7.</text>
</comment>
<comment type="subunit">
    <text evidence="11">Monomer.</text>
</comment>
<comment type="caution">
    <text evidence="11">Lacks conserved residue(s) required for the propagation of feature annotation.</text>
</comment>
<reference evidence="12" key="2">
    <citation type="submission" date="2023-10" db="EMBL/GenBank/DDBJ databases">
        <authorList>
            <person name="Choi B."/>
        </authorList>
    </citation>
    <scope>NUCLEOTIDE SEQUENCE</scope>
    <source>
        <strain evidence="12">UMB0763</strain>
    </source>
</reference>
<comment type="similarity">
    <text evidence="2 11">Belongs to the shikimate kinase family.</text>
</comment>
<keyword evidence="7 11" id="KW-0418">Kinase</keyword>
<keyword evidence="9 11" id="KW-0057">Aromatic amino acid biosynthesis</keyword>
<dbReference type="GO" id="GO:0008652">
    <property type="term" value="P:amino acid biosynthetic process"/>
    <property type="evidence" value="ECO:0007669"/>
    <property type="project" value="UniProtKB-KW"/>
</dbReference>
<keyword evidence="4 11" id="KW-0028">Amino-acid biosynthesis</keyword>
<comment type="catalytic activity">
    <reaction evidence="10 11">
        <text>shikimate + ATP = 3-phosphoshikimate + ADP + H(+)</text>
        <dbReference type="Rhea" id="RHEA:13121"/>
        <dbReference type="ChEBI" id="CHEBI:15378"/>
        <dbReference type="ChEBI" id="CHEBI:30616"/>
        <dbReference type="ChEBI" id="CHEBI:36208"/>
        <dbReference type="ChEBI" id="CHEBI:145989"/>
        <dbReference type="ChEBI" id="CHEBI:456216"/>
        <dbReference type="EC" id="2.7.1.71"/>
    </reaction>
</comment>
<dbReference type="PROSITE" id="PS01128">
    <property type="entry name" value="SHIKIMATE_KINASE"/>
    <property type="match status" value="1"/>
</dbReference>
<keyword evidence="11" id="KW-0963">Cytoplasm</keyword>
<evidence type="ECO:0000256" key="10">
    <source>
        <dbReference type="ARBA" id="ARBA00048567"/>
    </source>
</evidence>
<sequence>MSKPRIVLVGPPGAGKTTVGRRLASTLSLQFVDTDQLIEEQYGTACGEVFSSLGEEQFRVAERAQVKKALAGSGVVSVGGGAVTTEETRELFADHTVVWLDVSDEVGFSRTSAAGTRPVLEADDPQKHYAELLASRRDWYREVSTYHVGTDGKRPSALVAEILELISRD</sequence>
<gene>
    <name evidence="11" type="primary">aroK</name>
    <name evidence="12" type="ORF">CYJ47_05540</name>
</gene>
<feature type="binding site" evidence="11">
    <location>
        <position position="59"/>
    </location>
    <ligand>
        <name>substrate</name>
    </ligand>
</feature>
<feature type="binding site" evidence="11">
    <location>
        <position position="80"/>
    </location>
    <ligand>
        <name>substrate</name>
    </ligand>
</feature>
<evidence type="ECO:0000256" key="5">
    <source>
        <dbReference type="ARBA" id="ARBA00022679"/>
    </source>
</evidence>
<dbReference type="CDD" id="cd00464">
    <property type="entry name" value="SK"/>
    <property type="match status" value="1"/>
</dbReference>
<evidence type="ECO:0000256" key="9">
    <source>
        <dbReference type="ARBA" id="ARBA00023141"/>
    </source>
</evidence>
<reference evidence="12" key="1">
    <citation type="submission" date="2017-12" db="EMBL/GenBank/DDBJ databases">
        <authorList>
            <person name="Thomas-White K."/>
            <person name="Wolfe A.J."/>
        </authorList>
    </citation>
    <scope>NUCLEOTIDE SEQUENCE</scope>
    <source>
        <strain evidence="12">UMB0763</strain>
    </source>
</reference>
<feature type="binding site" evidence="11">
    <location>
        <position position="136"/>
    </location>
    <ligand>
        <name>substrate</name>
    </ligand>
</feature>
<evidence type="ECO:0000256" key="2">
    <source>
        <dbReference type="ARBA" id="ARBA00006997"/>
    </source>
</evidence>
<evidence type="ECO:0000256" key="4">
    <source>
        <dbReference type="ARBA" id="ARBA00022605"/>
    </source>
</evidence>
<dbReference type="EC" id="2.7.1.71" evidence="3 11"/>
<dbReference type="InterPro" id="IPR000623">
    <property type="entry name" value="Shikimate_kinase/TSH1"/>
</dbReference>
<keyword evidence="11" id="KW-0460">Magnesium</keyword>
<feature type="binding site" evidence="11">
    <location>
        <position position="117"/>
    </location>
    <ligand>
        <name>ATP</name>
        <dbReference type="ChEBI" id="CHEBI:30616"/>
    </ligand>
</feature>
<evidence type="ECO:0000256" key="11">
    <source>
        <dbReference type="HAMAP-Rule" id="MF_00109"/>
    </source>
</evidence>
<dbReference type="PANTHER" id="PTHR21087">
    <property type="entry name" value="SHIKIMATE KINASE"/>
    <property type="match status" value="1"/>
</dbReference>
<dbReference type="EMBL" id="CP136958">
    <property type="protein sequence ID" value="WOT03217.1"/>
    <property type="molecule type" value="Genomic_DNA"/>
</dbReference>
<comment type="function">
    <text evidence="11">Catalyzes the specific phosphorylation of the 3-hydroxyl group of shikimic acid using ATP as a cosubstrate.</text>
</comment>
<dbReference type="RefSeq" id="WP_016457596.1">
    <property type="nucleotide sequence ID" value="NZ_CAMIHY010000067.1"/>
</dbReference>
<evidence type="ECO:0000256" key="1">
    <source>
        <dbReference type="ARBA" id="ARBA00004842"/>
    </source>
</evidence>
<dbReference type="InterPro" id="IPR027417">
    <property type="entry name" value="P-loop_NTPase"/>
</dbReference>
<dbReference type="InterPro" id="IPR031322">
    <property type="entry name" value="Shikimate/glucono_kinase"/>
</dbReference>
<dbReference type="PANTHER" id="PTHR21087:SF16">
    <property type="entry name" value="SHIKIMATE KINASE 1, CHLOROPLASTIC"/>
    <property type="match status" value="1"/>
</dbReference>
<name>A0AAF1BX99_9CORY</name>
<dbReference type="PRINTS" id="PR01100">
    <property type="entry name" value="SHIKIMTKNASE"/>
</dbReference>
<organism evidence="12 13">
    <name type="scientific">Corynebacterium pyruviciproducens</name>
    <dbReference type="NCBI Taxonomy" id="598660"/>
    <lineage>
        <taxon>Bacteria</taxon>
        <taxon>Bacillati</taxon>
        <taxon>Actinomycetota</taxon>
        <taxon>Actinomycetes</taxon>
        <taxon>Mycobacteriales</taxon>
        <taxon>Corynebacteriaceae</taxon>
        <taxon>Corynebacterium</taxon>
    </lineage>
</organism>
<evidence type="ECO:0000313" key="13">
    <source>
        <dbReference type="Proteomes" id="UP000234560"/>
    </source>
</evidence>
<protein>
    <recommendedName>
        <fullName evidence="3 11">Shikimate kinase</fullName>
        <shortName evidence="11">SK</shortName>
        <ecNumber evidence="3 11">2.7.1.71</ecNumber>
    </recommendedName>
</protein>
<proteinExistence type="inferred from homology"/>
<dbReference type="GO" id="GO:0004765">
    <property type="term" value="F:shikimate kinase activity"/>
    <property type="evidence" value="ECO:0007669"/>
    <property type="project" value="UniProtKB-UniRule"/>
</dbReference>
<dbReference type="GO" id="GO:0005829">
    <property type="term" value="C:cytosol"/>
    <property type="evidence" value="ECO:0007669"/>
    <property type="project" value="TreeGrafter"/>
</dbReference>
<dbReference type="SUPFAM" id="SSF52540">
    <property type="entry name" value="P-loop containing nucleoside triphosphate hydrolases"/>
    <property type="match status" value="1"/>
</dbReference>
<dbReference type="GO" id="GO:0000287">
    <property type="term" value="F:magnesium ion binding"/>
    <property type="evidence" value="ECO:0007669"/>
    <property type="project" value="UniProtKB-UniRule"/>
</dbReference>
<evidence type="ECO:0000256" key="7">
    <source>
        <dbReference type="ARBA" id="ARBA00022777"/>
    </source>
</evidence>
<comment type="cofactor">
    <cofactor evidence="11">
        <name>Mg(2+)</name>
        <dbReference type="ChEBI" id="CHEBI:18420"/>
    </cofactor>
    <text evidence="11">Binds 1 Mg(2+) ion per subunit.</text>
</comment>
<accession>A0AAF1BX99</accession>
<dbReference type="GO" id="GO:0009073">
    <property type="term" value="P:aromatic amino acid family biosynthetic process"/>
    <property type="evidence" value="ECO:0007669"/>
    <property type="project" value="UniProtKB-KW"/>
</dbReference>
<dbReference type="Gene3D" id="3.40.50.300">
    <property type="entry name" value="P-loop containing nucleotide triphosphate hydrolases"/>
    <property type="match status" value="1"/>
</dbReference>
<feature type="binding site" evidence="11">
    <location>
        <position position="17"/>
    </location>
    <ligand>
        <name>Mg(2+)</name>
        <dbReference type="ChEBI" id="CHEBI:18420"/>
    </ligand>
</feature>
<keyword evidence="11" id="KW-0479">Metal-binding</keyword>
<dbReference type="Proteomes" id="UP000234560">
    <property type="component" value="Chromosome"/>
</dbReference>
<dbReference type="InterPro" id="IPR023000">
    <property type="entry name" value="Shikimate_kinase_CS"/>
</dbReference>
<evidence type="ECO:0000256" key="6">
    <source>
        <dbReference type="ARBA" id="ARBA00022741"/>
    </source>
</evidence>
<keyword evidence="8 11" id="KW-0067">ATP-binding</keyword>
<dbReference type="HAMAP" id="MF_00109">
    <property type="entry name" value="Shikimate_kinase"/>
    <property type="match status" value="1"/>
</dbReference>
<dbReference type="GO" id="GO:0009423">
    <property type="term" value="P:chorismate biosynthetic process"/>
    <property type="evidence" value="ECO:0007669"/>
    <property type="project" value="UniProtKB-UniRule"/>
</dbReference>
<comment type="subcellular location">
    <subcellularLocation>
        <location evidence="11">Cytoplasm</location>
    </subcellularLocation>
</comment>
<feature type="binding site" evidence="11">
    <location>
        <begin position="13"/>
        <end position="18"/>
    </location>
    <ligand>
        <name>ATP</name>
        <dbReference type="ChEBI" id="CHEBI:30616"/>
    </ligand>
</feature>
<keyword evidence="6 11" id="KW-0547">Nucleotide-binding</keyword>
<dbReference type="AlphaFoldDB" id="A0AAF1BX99"/>
<evidence type="ECO:0000256" key="8">
    <source>
        <dbReference type="ARBA" id="ARBA00022840"/>
    </source>
</evidence>
<dbReference type="KEGG" id="cpyr:CYJ47_05540"/>
<evidence type="ECO:0000313" key="12">
    <source>
        <dbReference type="EMBL" id="WOT03217.1"/>
    </source>
</evidence>
<keyword evidence="5 11" id="KW-0808">Transferase</keyword>
<dbReference type="GO" id="GO:0005524">
    <property type="term" value="F:ATP binding"/>
    <property type="evidence" value="ECO:0007669"/>
    <property type="project" value="UniProtKB-UniRule"/>
</dbReference>
<feature type="binding site" evidence="11">
    <location>
        <position position="35"/>
    </location>
    <ligand>
        <name>substrate</name>
    </ligand>
</feature>